<evidence type="ECO:0000313" key="9">
    <source>
        <dbReference type="Proteomes" id="UP001194580"/>
    </source>
</evidence>
<dbReference type="PROSITE" id="PS50056">
    <property type="entry name" value="TYR_PHOSPHATASE_2"/>
    <property type="match status" value="1"/>
</dbReference>
<feature type="region of interest" description="Disordered" evidence="5">
    <location>
        <begin position="557"/>
        <end position="605"/>
    </location>
</feature>
<dbReference type="PANTHER" id="PTHR10159">
    <property type="entry name" value="DUAL SPECIFICITY PROTEIN PHOSPHATASE"/>
    <property type="match status" value="1"/>
</dbReference>
<accession>A0AAD4DE55</accession>
<feature type="compositionally biased region" description="Low complexity" evidence="5">
    <location>
        <begin position="557"/>
        <end position="579"/>
    </location>
</feature>
<feature type="domain" description="Tyrosine-protein phosphatase" evidence="6">
    <location>
        <begin position="99"/>
        <end position="261"/>
    </location>
</feature>
<name>A0AAD4DE55_9FUNG</name>
<dbReference type="GO" id="GO:0008330">
    <property type="term" value="F:protein tyrosine/threonine phosphatase activity"/>
    <property type="evidence" value="ECO:0007669"/>
    <property type="project" value="TreeGrafter"/>
</dbReference>
<evidence type="ECO:0000256" key="3">
    <source>
        <dbReference type="ARBA" id="ARBA00022801"/>
    </source>
</evidence>
<dbReference type="Pfam" id="PF00782">
    <property type="entry name" value="DSPc"/>
    <property type="match status" value="1"/>
</dbReference>
<evidence type="ECO:0000256" key="5">
    <source>
        <dbReference type="SAM" id="MobiDB-lite"/>
    </source>
</evidence>
<keyword evidence="3" id="KW-0378">Hydrolase</keyword>
<gene>
    <name evidence="8" type="ORF">BGZ95_009975</name>
</gene>
<dbReference type="GO" id="GO:0043409">
    <property type="term" value="P:negative regulation of MAPK cascade"/>
    <property type="evidence" value="ECO:0007669"/>
    <property type="project" value="TreeGrafter"/>
</dbReference>
<feature type="region of interest" description="Disordered" evidence="5">
    <location>
        <begin position="329"/>
        <end position="436"/>
    </location>
</feature>
<dbReference type="PROSITE" id="PS00383">
    <property type="entry name" value="TYR_PHOSPHATASE_1"/>
    <property type="match status" value="1"/>
</dbReference>
<dbReference type="GO" id="GO:0005737">
    <property type="term" value="C:cytoplasm"/>
    <property type="evidence" value="ECO:0007669"/>
    <property type="project" value="TreeGrafter"/>
</dbReference>
<dbReference type="AlphaFoldDB" id="A0AAD4DE55"/>
<dbReference type="Gene3D" id="3.90.190.10">
    <property type="entry name" value="Protein tyrosine phosphatase superfamily"/>
    <property type="match status" value="1"/>
</dbReference>
<dbReference type="PANTHER" id="PTHR10159:SF519">
    <property type="entry name" value="DUAL SPECIFICITY PROTEIN PHOSPHATASE MPK3"/>
    <property type="match status" value="1"/>
</dbReference>
<evidence type="ECO:0000259" key="7">
    <source>
        <dbReference type="PROSITE" id="PS50056"/>
    </source>
</evidence>
<dbReference type="Proteomes" id="UP001194580">
    <property type="component" value="Unassembled WGS sequence"/>
</dbReference>
<proteinExistence type="inferred from homology"/>
<sequence>MSLAFIPTPLASKSLTVSTPTTTITPSLANNNTTTSTTTTTNNTNTLSVESKRHSQVLLEDALPAQRLPIVSTPQHRSISAYFSDYSLECGAASPYISEPVCVLPNLYLGAEHNATNVRVLKRLGITFVLNVAIEIAKQEGSTTTTTTQLDTSAAEEATRGTIDFKSLAWTHHQKDLLRDFPAAFAMIDAALAANNGQGKALVHCQLGVSRSASLVIAYVMRARGMGLTEAYDFVKQRSGVISPNMSLMYQLAEFEKGLKKQGDGFFTSDTYSTLAQSNRDSWCSQMGDDDEPPYPFSAAFSAAASTPVATPSRPSFDMLASMPGIMIMDEPATPSRSEFYKRPLTPESSRMGDHPSTKPFQGSNRPSLSSRVALPSPRRLSFTSTPQHSKFNPRSPLMRGPPTGLSLAPSSSTEGSLATPRSFSLSPKTPIRDRFPSMTLPMSGDVEMMVPPTPLFQSSFSVPSLTSSSSSSSSASSVASFEACSRPSISSTVSSSSYFTACDGESALDIEFAYDAISPRNSGSWSYYPTAATSAAGASGGSLSWPSMAPSLSSSSSSASSLASTPTSSPTQLPMMTSRPLESMIPSLPPSLQKQEESVVKKNKKTMWSDLKVPHVVTEASSSASSTSSASSSASATGLYSIDHLDVDPSTVMLATAPTPSAVVVVTSTSTTATTPTPTPITTTMLPAPIITTPTTTTAAATTSTIMSKQAPDFIFSPRPYTPTRPHHHSSHQETRTFGDFYQALCMEG</sequence>
<feature type="compositionally biased region" description="Polar residues" evidence="5">
    <location>
        <begin position="409"/>
        <end position="428"/>
    </location>
</feature>
<evidence type="ECO:0000256" key="2">
    <source>
        <dbReference type="ARBA" id="ARBA00013064"/>
    </source>
</evidence>
<evidence type="ECO:0000256" key="4">
    <source>
        <dbReference type="ARBA" id="ARBA00022912"/>
    </source>
</evidence>
<dbReference type="InterPro" id="IPR000387">
    <property type="entry name" value="Tyr_Pase_dom"/>
</dbReference>
<dbReference type="PROSITE" id="PS50054">
    <property type="entry name" value="TYR_PHOSPHATASE_DUAL"/>
    <property type="match status" value="1"/>
</dbReference>
<dbReference type="EC" id="3.1.3.48" evidence="2"/>
<dbReference type="InterPro" id="IPR029021">
    <property type="entry name" value="Prot-tyrosine_phosphatase-like"/>
</dbReference>
<dbReference type="GO" id="GO:0033550">
    <property type="term" value="F:MAP kinase tyrosine phosphatase activity"/>
    <property type="evidence" value="ECO:0007669"/>
    <property type="project" value="TreeGrafter"/>
</dbReference>
<dbReference type="EMBL" id="JAAAIL010000630">
    <property type="protein sequence ID" value="KAG0274247.1"/>
    <property type="molecule type" value="Genomic_DNA"/>
</dbReference>
<comment type="similarity">
    <text evidence="1">Belongs to the protein-tyrosine phosphatase family. Non-receptor class dual specificity subfamily.</text>
</comment>
<keyword evidence="4" id="KW-0904">Protein phosphatase</keyword>
<comment type="caution">
    <text evidence="8">The sequence shown here is derived from an EMBL/GenBank/DDBJ whole genome shotgun (WGS) entry which is preliminary data.</text>
</comment>
<feature type="compositionally biased region" description="Polar residues" evidence="5">
    <location>
        <begin position="382"/>
        <end position="393"/>
    </location>
</feature>
<organism evidence="8 9">
    <name type="scientific">Linnemannia exigua</name>
    <dbReference type="NCBI Taxonomy" id="604196"/>
    <lineage>
        <taxon>Eukaryota</taxon>
        <taxon>Fungi</taxon>
        <taxon>Fungi incertae sedis</taxon>
        <taxon>Mucoromycota</taxon>
        <taxon>Mortierellomycotina</taxon>
        <taxon>Mortierellomycetes</taxon>
        <taxon>Mortierellales</taxon>
        <taxon>Mortierellaceae</taxon>
        <taxon>Linnemannia</taxon>
    </lineage>
</organism>
<dbReference type="InterPro" id="IPR016130">
    <property type="entry name" value="Tyr_Pase_AS"/>
</dbReference>
<dbReference type="SMART" id="SM00195">
    <property type="entry name" value="DSPc"/>
    <property type="match status" value="1"/>
</dbReference>
<protein>
    <recommendedName>
        <fullName evidence="2">protein-tyrosine-phosphatase</fullName>
        <ecNumber evidence="2">3.1.3.48</ecNumber>
    </recommendedName>
</protein>
<keyword evidence="9" id="KW-1185">Reference proteome</keyword>
<dbReference type="CDD" id="cd14498">
    <property type="entry name" value="DSP"/>
    <property type="match status" value="1"/>
</dbReference>
<dbReference type="SUPFAM" id="SSF52799">
    <property type="entry name" value="(Phosphotyrosine protein) phosphatases II"/>
    <property type="match status" value="1"/>
</dbReference>
<evidence type="ECO:0000313" key="8">
    <source>
        <dbReference type="EMBL" id="KAG0274247.1"/>
    </source>
</evidence>
<feature type="compositionally biased region" description="Polar residues" evidence="5">
    <location>
        <begin position="359"/>
        <end position="371"/>
    </location>
</feature>
<evidence type="ECO:0000256" key="1">
    <source>
        <dbReference type="ARBA" id="ARBA00008601"/>
    </source>
</evidence>
<evidence type="ECO:0000259" key="6">
    <source>
        <dbReference type="PROSITE" id="PS50054"/>
    </source>
</evidence>
<dbReference type="InterPro" id="IPR020422">
    <property type="entry name" value="TYR_PHOSPHATASE_DUAL_dom"/>
</dbReference>
<dbReference type="GO" id="GO:0017017">
    <property type="term" value="F:MAP kinase tyrosine/serine/threonine phosphatase activity"/>
    <property type="evidence" value="ECO:0007669"/>
    <property type="project" value="TreeGrafter"/>
</dbReference>
<feature type="domain" description="Tyrosine specific protein phosphatases" evidence="7">
    <location>
        <begin position="179"/>
        <end position="238"/>
    </location>
</feature>
<reference evidence="8" key="1">
    <citation type="journal article" date="2020" name="Fungal Divers.">
        <title>Resolving the Mortierellaceae phylogeny through synthesis of multi-gene phylogenetics and phylogenomics.</title>
        <authorList>
            <person name="Vandepol N."/>
            <person name="Liber J."/>
            <person name="Desiro A."/>
            <person name="Na H."/>
            <person name="Kennedy M."/>
            <person name="Barry K."/>
            <person name="Grigoriev I.V."/>
            <person name="Miller A.N."/>
            <person name="O'Donnell K."/>
            <person name="Stajich J.E."/>
            <person name="Bonito G."/>
        </authorList>
    </citation>
    <scope>NUCLEOTIDE SEQUENCE</scope>
    <source>
        <strain evidence="8">NRRL 28262</strain>
    </source>
</reference>
<dbReference type="InterPro" id="IPR000340">
    <property type="entry name" value="Dual-sp_phosphatase_cat-dom"/>
</dbReference>